<accession>A0A0F4QWM3</accession>
<dbReference type="SUPFAM" id="SSF51905">
    <property type="entry name" value="FAD/NAD(P)-binding domain"/>
    <property type="match status" value="1"/>
</dbReference>
<dbReference type="AlphaFoldDB" id="A0A0F4QWM3"/>
<keyword evidence="3" id="KW-1185">Reference proteome</keyword>
<gene>
    <name evidence="2" type="ORF">TW77_05390</name>
</gene>
<name>A0A0F4QWM3_9GAMM</name>
<protein>
    <submittedName>
        <fullName evidence="2">FAD-dependent oxidoreductase</fullName>
    </submittedName>
</protein>
<dbReference type="Proteomes" id="UP000033452">
    <property type="component" value="Unassembled WGS sequence"/>
</dbReference>
<dbReference type="RefSeq" id="WP_046003939.1">
    <property type="nucleotide sequence ID" value="NZ_JXYA01000009.1"/>
</dbReference>
<proteinExistence type="inferred from homology"/>
<dbReference type="EMBL" id="JXYA01000009">
    <property type="protein sequence ID" value="KJZ11665.1"/>
    <property type="molecule type" value="Genomic_DNA"/>
</dbReference>
<evidence type="ECO:0000256" key="1">
    <source>
        <dbReference type="ARBA" id="ARBA00006046"/>
    </source>
</evidence>
<reference evidence="2 3" key="1">
    <citation type="journal article" date="2015" name="BMC Genomics">
        <title>Genome mining reveals unlocked bioactive potential of marine Gram-negative bacteria.</title>
        <authorList>
            <person name="Machado H."/>
            <person name="Sonnenschein E.C."/>
            <person name="Melchiorsen J."/>
            <person name="Gram L."/>
        </authorList>
    </citation>
    <scope>NUCLEOTIDE SEQUENCE [LARGE SCALE GENOMIC DNA]</scope>
    <source>
        <strain evidence="2 3">S2471</strain>
    </source>
</reference>
<dbReference type="PATRIC" id="fig|43658.5.peg.1124"/>
<dbReference type="PANTHER" id="PTHR43734">
    <property type="entry name" value="PHYTOENE DESATURASE"/>
    <property type="match status" value="1"/>
</dbReference>
<organism evidence="2 3">
    <name type="scientific">Pseudoalteromonas rubra</name>
    <dbReference type="NCBI Taxonomy" id="43658"/>
    <lineage>
        <taxon>Bacteria</taxon>
        <taxon>Pseudomonadati</taxon>
        <taxon>Pseudomonadota</taxon>
        <taxon>Gammaproteobacteria</taxon>
        <taxon>Alteromonadales</taxon>
        <taxon>Pseudoalteromonadaceae</taxon>
        <taxon>Pseudoalteromonas</taxon>
    </lineage>
</organism>
<dbReference type="InterPro" id="IPR036188">
    <property type="entry name" value="FAD/NAD-bd_sf"/>
</dbReference>
<dbReference type="Pfam" id="PF13450">
    <property type="entry name" value="NAD_binding_8"/>
    <property type="match status" value="1"/>
</dbReference>
<sequence length="458" mass="50347">MANTQAVVVGGGICGMVAALLLKQRFTNVVLIEQADTVGGLFCSVKDSSGAAYDMGSHIPNATGMAELDEILFADTDTSSWHKIARLCSGNYFGGSWDLNSPFPDASKLPQDIYQQGCGELINHTDLPESNLIYDYCTNSLGVVFTESIVVPILRKLYGQDAPLKSLTMAAGLFGFTRILALPADVTATLKQLPAFDAKLGYQREADFQQRKVQDNLSEVTYYYPTTGEGIGYWVTQLQKRVERAGIEIITSERVANIAHHDKKVTSLVLANSERVLDCDFLFWSAPPFIALAAMGLTPARGLVTLRTALIFHLNFDRPLLDNKSHYLWVWDPSSAIFRLTLYPNLTGQSNHNHLSAEILCSPDEVDSFTQSEIIQQLVSMGVVDPQAKCVSGQTQVINNTFPVPTTEFQAVNQQNYETLSNCVDNVVVSGRFSGKCWRQAEVLIEAYESIMQATDAS</sequence>
<dbReference type="OrthoDB" id="7022129at2"/>
<evidence type="ECO:0000313" key="3">
    <source>
        <dbReference type="Proteomes" id="UP000033452"/>
    </source>
</evidence>
<dbReference type="PANTHER" id="PTHR43734:SF1">
    <property type="entry name" value="PHYTOENE DESATURASE"/>
    <property type="match status" value="1"/>
</dbReference>
<comment type="caution">
    <text evidence="2">The sequence shown here is derived from an EMBL/GenBank/DDBJ whole genome shotgun (WGS) entry which is preliminary data.</text>
</comment>
<dbReference type="Gene3D" id="3.50.50.60">
    <property type="entry name" value="FAD/NAD(P)-binding domain"/>
    <property type="match status" value="1"/>
</dbReference>
<evidence type="ECO:0000313" key="2">
    <source>
        <dbReference type="EMBL" id="KJZ11665.1"/>
    </source>
</evidence>
<comment type="similarity">
    <text evidence="1">Belongs to the carotenoid/retinoid oxidoreductase family.</text>
</comment>